<name>A0ABV1QEQ7_STRMI</name>
<gene>
    <name evidence="1" type="ORF">ABR748_36605</name>
</gene>
<accession>A0ABV1QEQ7</accession>
<dbReference type="SUPFAM" id="SSF50494">
    <property type="entry name" value="Trypsin-like serine proteases"/>
    <property type="match status" value="1"/>
</dbReference>
<evidence type="ECO:0000313" key="1">
    <source>
        <dbReference type="EMBL" id="MER0429666.1"/>
    </source>
</evidence>
<sequence>MQGVRSIHTLSFAALYIEAVYRSRGDADDMLLGPATGFLIGIPGDFWLVTARHVLSGRRSDDGKVMSETGLCPDYLRVRFAGEGDDGFRPVDRDYELYHDESQSSPLWRSHPEQRVDIAVLHLGAVPEGAVEAFLPNTWPTVRQLDPEERRAQQGSDADIDIPLRITDRLFVLGFPFGNQGSWPFAVWTAAPVASEPLARWDGLPGFLLDSRTRPGQSGSPVVMHIRPGEPVVVRPWPAQERTTPRRAAPASDRR</sequence>
<proteinExistence type="predicted"/>
<protein>
    <submittedName>
        <fullName evidence="1">Trypsin-like peptidase domain-containing protein</fullName>
    </submittedName>
</protein>
<reference evidence="1 2" key="1">
    <citation type="submission" date="2024-01" db="EMBL/GenBank/DDBJ databases">
        <title>Metagenomic exploration of the rhizosphere soil microbial community and their significance in facilitating the development of wild simulated ginseng.</title>
        <authorList>
            <person name="Huang J."/>
        </authorList>
    </citation>
    <scope>NUCLEOTIDE SEQUENCE [LARGE SCALE GENOMIC DNA]</scope>
    <source>
        <strain evidence="1 2">WY141</strain>
    </source>
</reference>
<dbReference type="EMBL" id="JBEJUE010000068">
    <property type="protein sequence ID" value="MER0429666.1"/>
    <property type="molecule type" value="Genomic_DNA"/>
</dbReference>
<comment type="caution">
    <text evidence="1">The sequence shown here is derived from an EMBL/GenBank/DDBJ whole genome shotgun (WGS) entry which is preliminary data.</text>
</comment>
<dbReference type="Proteomes" id="UP001456562">
    <property type="component" value="Unassembled WGS sequence"/>
</dbReference>
<organism evidence="1 2">
    <name type="scientific">Streptomyces microflavus</name>
    <name type="common">Streptomyces lipmanii</name>
    <dbReference type="NCBI Taxonomy" id="1919"/>
    <lineage>
        <taxon>Bacteria</taxon>
        <taxon>Bacillati</taxon>
        <taxon>Actinomycetota</taxon>
        <taxon>Actinomycetes</taxon>
        <taxon>Kitasatosporales</taxon>
        <taxon>Streptomycetaceae</taxon>
        <taxon>Streptomyces</taxon>
    </lineage>
</organism>
<dbReference type="Pfam" id="PF13365">
    <property type="entry name" value="Trypsin_2"/>
    <property type="match status" value="1"/>
</dbReference>
<keyword evidence="2" id="KW-1185">Reference proteome</keyword>
<evidence type="ECO:0000313" key="2">
    <source>
        <dbReference type="Proteomes" id="UP001456562"/>
    </source>
</evidence>
<dbReference type="InterPro" id="IPR009003">
    <property type="entry name" value="Peptidase_S1_PA"/>
</dbReference>
<dbReference type="RefSeq" id="WP_350241695.1">
    <property type="nucleotide sequence ID" value="NZ_JBEJUE010000068.1"/>
</dbReference>